<dbReference type="InterPro" id="IPR029063">
    <property type="entry name" value="SAM-dependent_MTases_sf"/>
</dbReference>
<proteinExistence type="predicted"/>
<protein>
    <submittedName>
        <fullName evidence="2">tRNA (Cmo5U34)-methyltransferase</fullName>
        <ecNumber evidence="2">2.1.1.-</ecNumber>
    </submittedName>
</protein>
<accession>A0A7L4ZEU0</accession>
<dbReference type="EMBL" id="CP019288">
    <property type="protein sequence ID" value="QHI35238.1"/>
    <property type="molecule type" value="Genomic_DNA"/>
</dbReference>
<dbReference type="OrthoDB" id="8773442at2"/>
<sequence>MGSNKYLTYLSDKAKDESFVDRLKIKFRPLIFPMESLLSHLEETDSFFDIGCGSGQFALLVHHFKNVQKISGIEIKEELVKNANALFSKHAPKADAKFVKYDGIHFPETIKNYNKVFLNDVLHHVPQKVQTDFLKKIYESISDDTVFVLKDIDAASPLVYFNKIHDLVFSREIGRELTCKAAKETLETIGFKILAVEKKTIAVYPHYTIICKK</sequence>
<evidence type="ECO:0000259" key="1">
    <source>
        <dbReference type="Pfam" id="PF13847"/>
    </source>
</evidence>
<dbReference type="PANTHER" id="PTHR43861">
    <property type="entry name" value="TRANS-ACONITATE 2-METHYLTRANSFERASE-RELATED"/>
    <property type="match status" value="1"/>
</dbReference>
<keyword evidence="2" id="KW-0808">Transferase</keyword>
<reference evidence="2 3" key="1">
    <citation type="journal article" date="2013" name="Int. J. Syst. Evol. Microbiol.">
        <title>Kordia antarctica sp. nov., isolated from Antarctic seawater.</title>
        <authorList>
            <person name="Baek K."/>
            <person name="Choi A."/>
            <person name="Kang I."/>
            <person name="Lee K."/>
            <person name="Cho J.C."/>
        </authorList>
    </citation>
    <scope>NUCLEOTIDE SEQUENCE [LARGE SCALE GENOMIC DNA]</scope>
    <source>
        <strain evidence="2 3">IMCC3317</strain>
    </source>
</reference>
<organism evidence="2 3">
    <name type="scientific">Kordia antarctica</name>
    <dbReference type="NCBI Taxonomy" id="1218801"/>
    <lineage>
        <taxon>Bacteria</taxon>
        <taxon>Pseudomonadati</taxon>
        <taxon>Bacteroidota</taxon>
        <taxon>Flavobacteriia</taxon>
        <taxon>Flavobacteriales</taxon>
        <taxon>Flavobacteriaceae</taxon>
        <taxon>Kordia</taxon>
    </lineage>
</organism>
<dbReference type="CDD" id="cd02440">
    <property type="entry name" value="AdoMet_MTases"/>
    <property type="match status" value="1"/>
</dbReference>
<dbReference type="SUPFAM" id="SSF53335">
    <property type="entry name" value="S-adenosyl-L-methionine-dependent methyltransferases"/>
    <property type="match status" value="1"/>
</dbReference>
<dbReference type="GO" id="GO:0008168">
    <property type="term" value="F:methyltransferase activity"/>
    <property type="evidence" value="ECO:0007669"/>
    <property type="project" value="UniProtKB-KW"/>
</dbReference>
<evidence type="ECO:0000313" key="3">
    <source>
        <dbReference type="Proteomes" id="UP000464657"/>
    </source>
</evidence>
<dbReference type="KEGG" id="kan:IMCC3317_05840"/>
<dbReference type="InterPro" id="IPR025714">
    <property type="entry name" value="Methyltranfer_dom"/>
</dbReference>
<dbReference type="Proteomes" id="UP000464657">
    <property type="component" value="Chromosome"/>
</dbReference>
<dbReference type="GO" id="GO:0032259">
    <property type="term" value="P:methylation"/>
    <property type="evidence" value="ECO:0007669"/>
    <property type="project" value="UniProtKB-KW"/>
</dbReference>
<name>A0A7L4ZEU0_9FLAO</name>
<keyword evidence="3" id="KW-1185">Reference proteome</keyword>
<dbReference type="RefSeq" id="WP_160127993.1">
    <property type="nucleotide sequence ID" value="NZ_CP019288.1"/>
</dbReference>
<keyword evidence="2" id="KW-0489">Methyltransferase</keyword>
<dbReference type="Gene3D" id="3.40.50.150">
    <property type="entry name" value="Vaccinia Virus protein VP39"/>
    <property type="match status" value="1"/>
</dbReference>
<dbReference type="Pfam" id="PF13847">
    <property type="entry name" value="Methyltransf_31"/>
    <property type="match status" value="1"/>
</dbReference>
<gene>
    <name evidence="2" type="primary">cmoA</name>
    <name evidence="2" type="ORF">IMCC3317_05840</name>
</gene>
<evidence type="ECO:0000313" key="2">
    <source>
        <dbReference type="EMBL" id="QHI35238.1"/>
    </source>
</evidence>
<feature type="domain" description="Methyltransferase" evidence="1">
    <location>
        <begin position="45"/>
        <end position="164"/>
    </location>
</feature>
<dbReference type="AlphaFoldDB" id="A0A7L4ZEU0"/>
<dbReference type="EC" id="2.1.1.-" evidence="2"/>